<sequence>MVYFLLILFFASLLSIIIMIGKKLAILKNEQILNQEEILFEIPYLKEIKHITIKNVRKHGYAGLVTALRFYIRFTNFLKDKYKEIKVKIENKSNENHANGEKKEISKFLKIIGDYKNKIRDIKHKIKREEDL</sequence>
<dbReference type="AlphaFoldDB" id="A0A0G0JUC4"/>
<keyword evidence="1" id="KW-0175">Coiled coil</keyword>
<name>A0A0G0JUC4_9BACT</name>
<dbReference type="EMBL" id="LBTA01000039">
    <property type="protein sequence ID" value="KKQ31886.1"/>
    <property type="molecule type" value="Genomic_DNA"/>
</dbReference>
<protein>
    <submittedName>
        <fullName evidence="2">Uncharacterized protein</fullName>
    </submittedName>
</protein>
<evidence type="ECO:0000256" key="1">
    <source>
        <dbReference type="SAM" id="Coils"/>
    </source>
</evidence>
<accession>A0A0G0JUC4</accession>
<dbReference type="Proteomes" id="UP000034701">
    <property type="component" value="Unassembled WGS sequence"/>
</dbReference>
<evidence type="ECO:0000313" key="3">
    <source>
        <dbReference type="Proteomes" id="UP000034701"/>
    </source>
</evidence>
<organism evidence="2 3">
    <name type="scientific">Candidatus Nomurabacteria bacterium GW2011_GWA1_37_20</name>
    <dbReference type="NCBI Taxonomy" id="1618729"/>
    <lineage>
        <taxon>Bacteria</taxon>
        <taxon>Candidatus Nomuraibacteriota</taxon>
    </lineage>
</organism>
<feature type="coiled-coil region" evidence="1">
    <location>
        <begin position="75"/>
        <end position="132"/>
    </location>
</feature>
<proteinExistence type="predicted"/>
<gene>
    <name evidence="2" type="ORF">US45_C0039G0009</name>
</gene>
<evidence type="ECO:0000313" key="2">
    <source>
        <dbReference type="EMBL" id="KKQ31886.1"/>
    </source>
</evidence>
<reference evidence="2 3" key="1">
    <citation type="journal article" date="2015" name="Nature">
        <title>rRNA introns, odd ribosomes, and small enigmatic genomes across a large radiation of phyla.</title>
        <authorList>
            <person name="Brown C.T."/>
            <person name="Hug L.A."/>
            <person name="Thomas B.C."/>
            <person name="Sharon I."/>
            <person name="Castelle C.J."/>
            <person name="Singh A."/>
            <person name="Wilkins M.J."/>
            <person name="Williams K.H."/>
            <person name="Banfield J.F."/>
        </authorList>
    </citation>
    <scope>NUCLEOTIDE SEQUENCE [LARGE SCALE GENOMIC DNA]</scope>
</reference>
<comment type="caution">
    <text evidence="2">The sequence shown here is derived from an EMBL/GenBank/DDBJ whole genome shotgun (WGS) entry which is preliminary data.</text>
</comment>